<accession>F9G8S4</accession>
<sequence>MSTSKATEIPEKPPDLPSSFQETMASSPPVFKTQFACMTFNMFDRIRLINFTEAEVSGIKEVVAARWSPGLAHVQPYGESMEFRLRGRPWLHRSGGNDDSRRLMLRILEKLFDMGWVLQGSMEITLKSESKDSLIFRKQDPIPPPCDWICISFDNSDKLKIVDSPPKDLTDAILQTFGRDVRRSEITSDRVKMHLANMPWNPSGTDTVTTRIILLKLIETLERCGFTIYATIGSKGEDEEGAQDLLCTTFKTLCDLVILNTTRLWWGRPGRQWRPSPDVTPLIQCLPKRRILFSWVRAYTKEEMDSAPASLATGRPKLTAANVKAMSIREILANIRCNVKLNKKRRRRARLATWKKRRVPADELVASG</sequence>
<evidence type="ECO:0000313" key="2">
    <source>
        <dbReference type="EMBL" id="EGU74428.1"/>
    </source>
</evidence>
<organism evidence="2">
    <name type="scientific">Fusarium oxysporum (strain Fo5176)</name>
    <name type="common">Fusarium vascular wilt</name>
    <dbReference type="NCBI Taxonomy" id="660025"/>
    <lineage>
        <taxon>Eukaryota</taxon>
        <taxon>Fungi</taxon>
        <taxon>Dikarya</taxon>
        <taxon>Ascomycota</taxon>
        <taxon>Pezizomycotina</taxon>
        <taxon>Sordariomycetes</taxon>
        <taxon>Hypocreomycetidae</taxon>
        <taxon>Hypocreales</taxon>
        <taxon>Nectriaceae</taxon>
        <taxon>Fusarium</taxon>
        <taxon>Fusarium oxysporum species complex</taxon>
    </lineage>
</organism>
<dbReference type="STRING" id="660025.F9G8S4"/>
<evidence type="ECO:0000256" key="1">
    <source>
        <dbReference type="SAM" id="MobiDB-lite"/>
    </source>
</evidence>
<protein>
    <submittedName>
        <fullName evidence="2">Uncharacterized protein</fullName>
    </submittedName>
</protein>
<gene>
    <name evidence="2" type="ORF">FOXB_15056</name>
</gene>
<dbReference type="EMBL" id="AFQF01003672">
    <property type="protein sequence ID" value="EGU74428.1"/>
    <property type="molecule type" value="Genomic_DNA"/>
</dbReference>
<dbReference type="PANTHER" id="PTHR38696:SF1">
    <property type="entry name" value="MEDIATOR OF RNA POLYMERASE II TRANSCRIPTION SUBUNIT 13"/>
    <property type="match status" value="1"/>
</dbReference>
<comment type="caution">
    <text evidence="2">The sequence shown here is derived from an EMBL/GenBank/DDBJ whole genome shotgun (WGS) entry which is preliminary data.</text>
</comment>
<dbReference type="OrthoDB" id="58379at2759"/>
<dbReference type="AlphaFoldDB" id="F9G8S4"/>
<dbReference type="PANTHER" id="PTHR38696">
    <property type="entry name" value="MEDIATOR OF RNA POLYMERASE II TRANSCRIPTION SUBUNIT 13"/>
    <property type="match status" value="1"/>
</dbReference>
<reference evidence="2" key="1">
    <citation type="journal article" date="2012" name="Mol. Plant Microbe Interact.">
        <title>A highly conserved effector in Fusarium oxysporum is required for full virulence on Arabidopsis.</title>
        <authorList>
            <person name="Thatcher L.F."/>
            <person name="Gardiner D.M."/>
            <person name="Kazan K."/>
            <person name="Manners J."/>
        </authorList>
    </citation>
    <scope>NUCLEOTIDE SEQUENCE [LARGE SCALE GENOMIC DNA]</scope>
    <source>
        <strain evidence="2">Fo5176</strain>
    </source>
</reference>
<feature type="region of interest" description="Disordered" evidence="1">
    <location>
        <begin position="1"/>
        <end position="24"/>
    </location>
</feature>
<proteinExistence type="predicted"/>
<name>F9G8S4_FUSOF</name>